<protein>
    <recommendedName>
        <fullName evidence="3">Heme NO-binding domain-containing protein</fullName>
    </recommendedName>
</protein>
<dbReference type="EMBL" id="CP101751">
    <property type="protein sequence ID" value="UUC45126.1"/>
    <property type="molecule type" value="Genomic_DNA"/>
</dbReference>
<gene>
    <name evidence="1" type="ORF">NOX80_16065</name>
</gene>
<evidence type="ECO:0000313" key="1">
    <source>
        <dbReference type="EMBL" id="UUC45126.1"/>
    </source>
</evidence>
<sequence length="178" mass="21522">MEESVSFIQNPEIHIEFFLKKRGIIINDLKNISNNWELYFFRFNELNESELNKYLAEDRFYIEGAMHIAYYGKELIGFKHWDLIDQLCSYFINSIYEITIKNKEFDRFYFPDQPVEVTLTKEKELISIKIGHESPVFLHKDIFIKAFLNACKNFYERIDGNSYKLEIQKIEEIQKYLK</sequence>
<dbReference type="RefSeq" id="WP_256550816.1">
    <property type="nucleotide sequence ID" value="NZ_CP101751.1"/>
</dbReference>
<proteinExistence type="predicted"/>
<accession>A0ABY5IUH8</accession>
<organism evidence="1 2">
    <name type="scientific">Flavobacterium cerinum</name>
    <dbReference type="NCBI Taxonomy" id="2502784"/>
    <lineage>
        <taxon>Bacteria</taxon>
        <taxon>Pseudomonadati</taxon>
        <taxon>Bacteroidota</taxon>
        <taxon>Flavobacteriia</taxon>
        <taxon>Flavobacteriales</taxon>
        <taxon>Flavobacteriaceae</taxon>
        <taxon>Flavobacterium</taxon>
    </lineage>
</organism>
<dbReference type="Proteomes" id="UP001059844">
    <property type="component" value="Chromosome"/>
</dbReference>
<name>A0ABY5IUH8_9FLAO</name>
<reference evidence="1" key="1">
    <citation type="submission" date="2022-07" db="EMBL/GenBank/DDBJ databases">
        <title>Isolation, identification, and degradation of a PFOSA degrading strain from sewage treatment plant.</title>
        <authorList>
            <person name="Zhang L."/>
            <person name="Huo Y."/>
        </authorList>
    </citation>
    <scope>NUCLEOTIDE SEQUENCE</scope>
    <source>
        <strain evidence="1">C1</strain>
    </source>
</reference>
<keyword evidence="2" id="KW-1185">Reference proteome</keyword>
<evidence type="ECO:0000313" key="2">
    <source>
        <dbReference type="Proteomes" id="UP001059844"/>
    </source>
</evidence>
<evidence type="ECO:0008006" key="3">
    <source>
        <dbReference type="Google" id="ProtNLM"/>
    </source>
</evidence>